<dbReference type="RefSeq" id="WP_306458932.1">
    <property type="nucleotide sequence ID" value="NZ_JACCCQ010000001.1"/>
</dbReference>
<dbReference type="PROSITE" id="PS51318">
    <property type="entry name" value="TAT"/>
    <property type="match status" value="1"/>
</dbReference>
<dbReference type="Proteomes" id="UP000631553">
    <property type="component" value="Unassembled WGS sequence"/>
</dbReference>
<dbReference type="PANTHER" id="PTHR43737:SF1">
    <property type="entry name" value="DUF1501 DOMAIN-CONTAINING PROTEIN"/>
    <property type="match status" value="1"/>
</dbReference>
<reference evidence="3 4" key="1">
    <citation type="submission" date="2020-07" db="EMBL/GenBank/DDBJ databases">
        <title>Sequencing the genomes of 1000 actinobacteria strains.</title>
        <authorList>
            <person name="Klenk H.-P."/>
        </authorList>
    </citation>
    <scope>NUCLEOTIDE SEQUENCE [LARGE SCALE GENOMIC DNA]</scope>
    <source>
        <strain evidence="3 4">DSM 43814</strain>
    </source>
</reference>
<protein>
    <submittedName>
        <fullName evidence="3">Uncharacterized protein (DUF1501 family)</fullName>
    </submittedName>
</protein>
<sequence length="419" mass="44216">MTMDALTRRRFLLASGVTAGAALAAGAGGMGIAHLLRTAGQDPSAARSKKLVLVTLYGGNDGLNTVIPYTDPAYHSARPELAYDAAKVLHLDDALGLNPVMRGMKQLWDEKRLAVVLGVGYPRPDRSHFRSMDIWQTASPAEPVTTGWVGRWLDGTKAAPEAAVSFEPVLPPVLAGQTRAGSCVSVGGLELPPGITADAVAALGRGEPGEPELQARAARAYGDLLHVERLVRGAERHQSPSPDNAGEEVLTTGPGSRSVLETQLALVARCVEAAVPTRVYSVSLDGFDTHAMERAGHESLLTRLDRALSAFVARMARTEAGRQVTVVVYSEFGRRVRANASQGTDHGTAGPVFVLGPTVAGGFHGEQPSLTDLDDGDLKATTDFRDVFGTVLASVLDADPDRYVGSGYRTKPLPLLTAD</sequence>
<name>A0ABX2RL75_9ACTN</name>
<gene>
    <name evidence="3" type="ORF">HDA35_003108</name>
</gene>
<evidence type="ECO:0000256" key="2">
    <source>
        <dbReference type="SAM" id="SignalP"/>
    </source>
</evidence>
<feature type="chain" id="PRO_5046876361" evidence="2">
    <location>
        <begin position="25"/>
        <end position="419"/>
    </location>
</feature>
<keyword evidence="4" id="KW-1185">Reference proteome</keyword>
<evidence type="ECO:0000313" key="4">
    <source>
        <dbReference type="Proteomes" id="UP000631553"/>
    </source>
</evidence>
<evidence type="ECO:0000256" key="1">
    <source>
        <dbReference type="SAM" id="MobiDB-lite"/>
    </source>
</evidence>
<dbReference type="InterPro" id="IPR006311">
    <property type="entry name" value="TAT_signal"/>
</dbReference>
<organism evidence="3 4">
    <name type="scientific">Micromonospora purpureochromogenes</name>
    <dbReference type="NCBI Taxonomy" id="47872"/>
    <lineage>
        <taxon>Bacteria</taxon>
        <taxon>Bacillati</taxon>
        <taxon>Actinomycetota</taxon>
        <taxon>Actinomycetes</taxon>
        <taxon>Micromonosporales</taxon>
        <taxon>Micromonosporaceae</taxon>
        <taxon>Micromonospora</taxon>
    </lineage>
</organism>
<dbReference type="Pfam" id="PF07394">
    <property type="entry name" value="DUF1501"/>
    <property type="match status" value="1"/>
</dbReference>
<keyword evidence="2" id="KW-0732">Signal</keyword>
<feature type="region of interest" description="Disordered" evidence="1">
    <location>
        <begin position="234"/>
        <end position="254"/>
    </location>
</feature>
<dbReference type="EMBL" id="JACCCQ010000001">
    <property type="protein sequence ID" value="NYF57277.1"/>
    <property type="molecule type" value="Genomic_DNA"/>
</dbReference>
<comment type="caution">
    <text evidence="3">The sequence shown here is derived from an EMBL/GenBank/DDBJ whole genome shotgun (WGS) entry which is preliminary data.</text>
</comment>
<evidence type="ECO:0000313" key="3">
    <source>
        <dbReference type="EMBL" id="NYF57277.1"/>
    </source>
</evidence>
<accession>A0ABX2RL75</accession>
<proteinExistence type="predicted"/>
<dbReference type="PANTHER" id="PTHR43737">
    <property type="entry name" value="BLL7424 PROTEIN"/>
    <property type="match status" value="1"/>
</dbReference>
<feature type="signal peptide" evidence="2">
    <location>
        <begin position="1"/>
        <end position="24"/>
    </location>
</feature>
<dbReference type="InterPro" id="IPR010869">
    <property type="entry name" value="DUF1501"/>
</dbReference>